<evidence type="ECO:0000256" key="5">
    <source>
        <dbReference type="ARBA" id="ARBA00022519"/>
    </source>
</evidence>
<proteinExistence type="inferred from homology"/>
<dbReference type="InterPro" id="IPR037682">
    <property type="entry name" value="TonB_C"/>
</dbReference>
<dbReference type="PANTHER" id="PTHR33446:SF2">
    <property type="entry name" value="PROTEIN TONB"/>
    <property type="match status" value="1"/>
</dbReference>
<comment type="similarity">
    <text evidence="2">Belongs to the TonB family.</text>
</comment>
<keyword evidence="9" id="KW-0472">Membrane</keyword>
<keyword evidence="5" id="KW-0997">Cell inner membrane</keyword>
<evidence type="ECO:0000256" key="6">
    <source>
        <dbReference type="ARBA" id="ARBA00022692"/>
    </source>
</evidence>
<dbReference type="GO" id="GO:0055085">
    <property type="term" value="P:transmembrane transport"/>
    <property type="evidence" value="ECO:0007669"/>
    <property type="project" value="InterPro"/>
</dbReference>
<protein>
    <submittedName>
        <fullName evidence="11">Energy transducer TonB</fullName>
    </submittedName>
</protein>
<evidence type="ECO:0000256" key="2">
    <source>
        <dbReference type="ARBA" id="ARBA00006555"/>
    </source>
</evidence>
<dbReference type="STRING" id="1132855.GCA_000384255_00457"/>
<dbReference type="NCBIfam" id="TIGR01352">
    <property type="entry name" value="tonB_Cterm"/>
    <property type="match status" value="1"/>
</dbReference>
<evidence type="ECO:0000256" key="3">
    <source>
        <dbReference type="ARBA" id="ARBA00022448"/>
    </source>
</evidence>
<reference evidence="11 12" key="1">
    <citation type="journal article" date="2018" name="Nat. Biotechnol.">
        <title>A standardized bacterial taxonomy based on genome phylogeny substantially revises the tree of life.</title>
        <authorList>
            <person name="Parks D.H."/>
            <person name="Chuvochina M."/>
            <person name="Waite D.W."/>
            <person name="Rinke C."/>
            <person name="Skarshewski A."/>
            <person name="Chaumeil P.A."/>
            <person name="Hugenholtz P."/>
        </authorList>
    </citation>
    <scope>NUCLEOTIDE SEQUENCE [LARGE SCALE GENOMIC DNA]</scope>
    <source>
        <strain evidence="11">UBA9958</strain>
    </source>
</reference>
<dbReference type="SUPFAM" id="SSF74653">
    <property type="entry name" value="TolA/TonB C-terminal domain"/>
    <property type="match status" value="1"/>
</dbReference>
<dbReference type="GO" id="GO:0098797">
    <property type="term" value="C:plasma membrane protein complex"/>
    <property type="evidence" value="ECO:0007669"/>
    <property type="project" value="TreeGrafter"/>
</dbReference>
<organism evidence="11 12">
    <name type="scientific">Methylotenera mobilis</name>
    <dbReference type="NCBI Taxonomy" id="359408"/>
    <lineage>
        <taxon>Bacteria</taxon>
        <taxon>Pseudomonadati</taxon>
        <taxon>Pseudomonadota</taxon>
        <taxon>Betaproteobacteria</taxon>
        <taxon>Nitrosomonadales</taxon>
        <taxon>Methylophilaceae</taxon>
        <taxon>Methylotenera</taxon>
    </lineage>
</organism>
<dbReference type="Gene3D" id="3.30.1150.10">
    <property type="match status" value="1"/>
</dbReference>
<feature type="domain" description="TonB C-terminal" evidence="10">
    <location>
        <begin position="186"/>
        <end position="277"/>
    </location>
</feature>
<keyword evidence="7" id="KW-0653">Protein transport</keyword>
<evidence type="ECO:0000256" key="4">
    <source>
        <dbReference type="ARBA" id="ARBA00022475"/>
    </source>
</evidence>
<sequence>MMTNSELAVNTHFSSEPFSSRVEAAIKSNIKHLPINTHIGAIRVDKKTISYKMLAAVTLMHMVAVAGALNAKPEAAAINKLETPMMVSLVSQVADVPKEIAKPPVEQVQPIKKPVAQKPKVVEKKLVVNEEAVRKIEQVEPAVVEKNETAVVAEASPAEQQPLAKATEVTEKVATEQVVAEPVIEPPRFGAAYLNNPAPAYPMQARRMGEQGKVLLKVLVSQDGKAETVKVDTSSGHHKLDQAAIEAVKKWSFVPAKRSNQPISAYVLVPVNFTLNG</sequence>
<comment type="subcellular location">
    <subcellularLocation>
        <location evidence="1">Cell inner membrane</location>
        <topology evidence="1">Single-pass membrane protein</topology>
        <orientation evidence="1">Periplasmic side</orientation>
    </subcellularLocation>
</comment>
<dbReference type="GO" id="GO:0031992">
    <property type="term" value="F:energy transducer activity"/>
    <property type="evidence" value="ECO:0007669"/>
    <property type="project" value="TreeGrafter"/>
</dbReference>
<dbReference type="EMBL" id="DNAA01000010">
    <property type="protein sequence ID" value="HBA08186.1"/>
    <property type="molecule type" value="Genomic_DNA"/>
</dbReference>
<keyword evidence="4" id="KW-1003">Cell membrane</keyword>
<dbReference type="PROSITE" id="PS52015">
    <property type="entry name" value="TONB_CTD"/>
    <property type="match status" value="1"/>
</dbReference>
<dbReference type="Proteomes" id="UP000264313">
    <property type="component" value="Unassembled WGS sequence"/>
</dbReference>
<evidence type="ECO:0000256" key="8">
    <source>
        <dbReference type="ARBA" id="ARBA00022989"/>
    </source>
</evidence>
<keyword evidence="8" id="KW-1133">Transmembrane helix</keyword>
<comment type="caution">
    <text evidence="11">The sequence shown here is derived from an EMBL/GenBank/DDBJ whole genome shotgun (WGS) entry which is preliminary data.</text>
</comment>
<evidence type="ECO:0000256" key="1">
    <source>
        <dbReference type="ARBA" id="ARBA00004383"/>
    </source>
</evidence>
<gene>
    <name evidence="11" type="ORF">DCW48_00375</name>
</gene>
<dbReference type="GO" id="GO:0015031">
    <property type="term" value="P:protein transport"/>
    <property type="evidence" value="ECO:0007669"/>
    <property type="project" value="UniProtKB-KW"/>
</dbReference>
<evidence type="ECO:0000256" key="7">
    <source>
        <dbReference type="ARBA" id="ARBA00022927"/>
    </source>
</evidence>
<dbReference type="InterPro" id="IPR051045">
    <property type="entry name" value="TonB-dependent_transducer"/>
</dbReference>
<evidence type="ECO:0000313" key="12">
    <source>
        <dbReference type="Proteomes" id="UP000264313"/>
    </source>
</evidence>
<keyword evidence="6" id="KW-0812">Transmembrane</keyword>
<accession>A0A351R815</accession>
<name>A0A351R815_9PROT</name>
<dbReference type="Pfam" id="PF03544">
    <property type="entry name" value="TonB_C"/>
    <property type="match status" value="1"/>
</dbReference>
<dbReference type="AlphaFoldDB" id="A0A351R815"/>
<dbReference type="InterPro" id="IPR006260">
    <property type="entry name" value="TonB/TolA_C"/>
</dbReference>
<evidence type="ECO:0000256" key="9">
    <source>
        <dbReference type="ARBA" id="ARBA00023136"/>
    </source>
</evidence>
<keyword evidence="3" id="KW-0813">Transport</keyword>
<evidence type="ECO:0000313" key="11">
    <source>
        <dbReference type="EMBL" id="HBA08186.1"/>
    </source>
</evidence>
<evidence type="ECO:0000259" key="10">
    <source>
        <dbReference type="PROSITE" id="PS52015"/>
    </source>
</evidence>
<dbReference type="PANTHER" id="PTHR33446">
    <property type="entry name" value="PROTEIN TONB-RELATED"/>
    <property type="match status" value="1"/>
</dbReference>